<evidence type="ECO:0000313" key="3">
    <source>
        <dbReference type="Proteomes" id="UP000632339"/>
    </source>
</evidence>
<dbReference type="InterPro" id="IPR014710">
    <property type="entry name" value="RmlC-like_jellyroll"/>
</dbReference>
<dbReference type="RefSeq" id="WP_019942820.1">
    <property type="nucleotide sequence ID" value="NZ_BMLI01000001.1"/>
</dbReference>
<dbReference type="InterPro" id="IPR000595">
    <property type="entry name" value="cNMP-bd_dom"/>
</dbReference>
<organism evidence="2 3">
    <name type="scientific">Dyadobacter beijingensis</name>
    <dbReference type="NCBI Taxonomy" id="365489"/>
    <lineage>
        <taxon>Bacteria</taxon>
        <taxon>Pseudomonadati</taxon>
        <taxon>Bacteroidota</taxon>
        <taxon>Cytophagia</taxon>
        <taxon>Cytophagales</taxon>
        <taxon>Spirosomataceae</taxon>
        <taxon>Dyadobacter</taxon>
    </lineage>
</organism>
<dbReference type="CDD" id="cd00038">
    <property type="entry name" value="CAP_ED"/>
    <property type="match status" value="1"/>
</dbReference>
<dbReference type="Pfam" id="PF00027">
    <property type="entry name" value="cNMP_binding"/>
    <property type="match status" value="1"/>
</dbReference>
<gene>
    <name evidence="2" type="ORF">GCM10010967_32120</name>
</gene>
<evidence type="ECO:0000313" key="2">
    <source>
        <dbReference type="EMBL" id="GGM96147.1"/>
    </source>
</evidence>
<keyword evidence="3" id="KW-1185">Reference proteome</keyword>
<reference evidence="3" key="1">
    <citation type="journal article" date="2019" name="Int. J. Syst. Evol. Microbiol.">
        <title>The Global Catalogue of Microorganisms (GCM) 10K type strain sequencing project: providing services to taxonomists for standard genome sequencing and annotation.</title>
        <authorList>
            <consortium name="The Broad Institute Genomics Platform"/>
            <consortium name="The Broad Institute Genome Sequencing Center for Infectious Disease"/>
            <person name="Wu L."/>
            <person name="Ma J."/>
        </authorList>
    </citation>
    <scope>NUCLEOTIDE SEQUENCE [LARGE SCALE GENOMIC DNA]</scope>
    <source>
        <strain evidence="3">CGMCC 1.6375</strain>
    </source>
</reference>
<sequence>MDFPENAGRALTEHIKAIAGLPTDTTGGVLDFFRYRQVAKKEVVQQADRECTTLYFVVRGCLRMYFADSKGVEHTTQFALESWWLTDFLAFEKKQQTGFAIQAVEPAEVLSIDRQSYHAMLDAFPRMERYFRILYQYGYGAAMLRMKYQQDMSREALYRQFAGLYPDFVQRVPQYLLASYLDITPEYLSELRKKRS</sequence>
<dbReference type="InterPro" id="IPR018490">
    <property type="entry name" value="cNMP-bd_dom_sf"/>
</dbReference>
<accession>A0ABQ2HZK0</accession>
<evidence type="ECO:0000259" key="1">
    <source>
        <dbReference type="Pfam" id="PF00027"/>
    </source>
</evidence>
<feature type="domain" description="Cyclic nucleotide-binding" evidence="1">
    <location>
        <begin position="36"/>
        <end position="122"/>
    </location>
</feature>
<dbReference type="EMBL" id="BMLI01000001">
    <property type="protein sequence ID" value="GGM96147.1"/>
    <property type="molecule type" value="Genomic_DNA"/>
</dbReference>
<dbReference type="Gene3D" id="2.60.120.10">
    <property type="entry name" value="Jelly Rolls"/>
    <property type="match status" value="1"/>
</dbReference>
<dbReference type="Proteomes" id="UP000632339">
    <property type="component" value="Unassembled WGS sequence"/>
</dbReference>
<protein>
    <recommendedName>
        <fullName evidence="1">Cyclic nucleotide-binding domain-containing protein</fullName>
    </recommendedName>
</protein>
<comment type="caution">
    <text evidence="2">The sequence shown here is derived from an EMBL/GenBank/DDBJ whole genome shotgun (WGS) entry which is preliminary data.</text>
</comment>
<dbReference type="SUPFAM" id="SSF51206">
    <property type="entry name" value="cAMP-binding domain-like"/>
    <property type="match status" value="1"/>
</dbReference>
<proteinExistence type="predicted"/>
<name>A0ABQ2HZK0_9BACT</name>